<feature type="transmembrane region" description="Helical" evidence="1">
    <location>
        <begin position="44"/>
        <end position="63"/>
    </location>
</feature>
<evidence type="ECO:0000313" key="3">
    <source>
        <dbReference type="Proteomes" id="UP000291758"/>
    </source>
</evidence>
<accession>A0A4P6ENE7</accession>
<dbReference type="AlphaFoldDB" id="A0A4P6ENE7"/>
<dbReference type="Proteomes" id="UP000291758">
    <property type="component" value="Chromosome"/>
</dbReference>
<evidence type="ECO:0000256" key="1">
    <source>
        <dbReference type="SAM" id="Phobius"/>
    </source>
</evidence>
<feature type="transmembrane region" description="Helical" evidence="1">
    <location>
        <begin position="20"/>
        <end position="38"/>
    </location>
</feature>
<keyword evidence="1" id="KW-1133">Transmembrane helix</keyword>
<evidence type="ECO:0000313" key="2">
    <source>
        <dbReference type="EMBL" id="QAY62849.1"/>
    </source>
</evidence>
<keyword evidence="1" id="KW-0472">Membrane</keyword>
<keyword evidence="3" id="KW-1185">Reference proteome</keyword>
<dbReference type="Pfam" id="PF11292">
    <property type="entry name" value="DUF3093"/>
    <property type="match status" value="1"/>
</dbReference>
<organism evidence="2 3">
    <name type="scientific">Xylanimonas allomyrinae</name>
    <dbReference type="NCBI Taxonomy" id="2509459"/>
    <lineage>
        <taxon>Bacteria</taxon>
        <taxon>Bacillati</taxon>
        <taxon>Actinomycetota</taxon>
        <taxon>Actinomycetes</taxon>
        <taxon>Micrococcales</taxon>
        <taxon>Promicromonosporaceae</taxon>
        <taxon>Xylanimonas</taxon>
    </lineage>
</organism>
<reference evidence="2 3" key="1">
    <citation type="submission" date="2019-01" db="EMBL/GenBank/DDBJ databases">
        <title>Genome sequencing of strain 2JSPR-7.</title>
        <authorList>
            <person name="Heo J."/>
            <person name="Kim S.-J."/>
            <person name="Kim J.-S."/>
            <person name="Hong S.-B."/>
            <person name="Kwon S.-W."/>
        </authorList>
    </citation>
    <scope>NUCLEOTIDE SEQUENCE [LARGE SCALE GENOMIC DNA]</scope>
    <source>
        <strain evidence="2 3">2JSPR-7</strain>
    </source>
</reference>
<dbReference type="EMBL" id="CP035495">
    <property type="protein sequence ID" value="QAY62849.1"/>
    <property type="molecule type" value="Genomic_DNA"/>
</dbReference>
<dbReference type="OrthoDB" id="3217020at2"/>
<proteinExistence type="predicted"/>
<protein>
    <submittedName>
        <fullName evidence="2">DUF3093 domain-containing protein</fullName>
    </submittedName>
</protein>
<keyword evidence="1" id="KW-0812">Transmembrane</keyword>
<sequence length="171" mass="17288">MSRVSPAPDFRERLVPGPGLLAVCAGAGLLVLIVLLPVAPALAWVGGVVAGAGCVAAAVLAAPRVEVGDGVLRAGRARVPVRLLGESVVLATREQRDAQLGARLDARAHVVLVSSVATAVRVVLDDPQDPTPYWLVSTRRPHDLAAALRASAGAHGAQGDAGTAKAVTPDA</sequence>
<dbReference type="RefSeq" id="WP_129203380.1">
    <property type="nucleotide sequence ID" value="NZ_CP035495.1"/>
</dbReference>
<gene>
    <name evidence="2" type="ORF">ET495_05860</name>
</gene>
<dbReference type="InterPro" id="IPR021443">
    <property type="entry name" value="DUF3093"/>
</dbReference>
<dbReference type="KEGG" id="xyl:ET495_05860"/>
<name>A0A4P6ENE7_9MICO</name>